<evidence type="ECO:0000256" key="2">
    <source>
        <dbReference type="ARBA" id="ARBA00022737"/>
    </source>
</evidence>
<dbReference type="Pfam" id="PF00581">
    <property type="entry name" value="Rhodanese"/>
    <property type="match status" value="2"/>
</dbReference>
<evidence type="ECO:0000256" key="3">
    <source>
        <dbReference type="ARBA" id="ARBA00047549"/>
    </source>
</evidence>
<keyword evidence="2" id="KW-0677">Repeat</keyword>
<dbReference type="PANTHER" id="PTHR43855">
    <property type="entry name" value="THIOSULFATE SULFURTRANSFERASE"/>
    <property type="match status" value="1"/>
</dbReference>
<feature type="domain" description="Rhodanese" evidence="4">
    <location>
        <begin position="173"/>
        <end position="293"/>
    </location>
</feature>
<dbReference type="SUPFAM" id="SSF52821">
    <property type="entry name" value="Rhodanese/Cell cycle control phosphatase"/>
    <property type="match status" value="2"/>
</dbReference>
<dbReference type="EMBL" id="CP000393">
    <property type="protein sequence ID" value="ABG53512.1"/>
    <property type="molecule type" value="Genomic_DNA"/>
</dbReference>
<dbReference type="InterPro" id="IPR001763">
    <property type="entry name" value="Rhodanese-like_dom"/>
</dbReference>
<dbReference type="EC" id="2.8.1.1" evidence="1"/>
<dbReference type="PROSITE" id="PS50206">
    <property type="entry name" value="RHODANESE_3"/>
    <property type="match status" value="2"/>
</dbReference>
<dbReference type="KEGG" id="ter:Tery_4532"/>
<dbReference type="RefSeq" id="WP_011613834.1">
    <property type="nucleotide sequence ID" value="NC_008312.1"/>
</dbReference>
<name>Q10W62_TRIEI</name>
<comment type="catalytic activity">
    <reaction evidence="3">
        <text>thiosulfate + hydrogen cyanide = thiocyanate + sulfite + 2 H(+)</text>
        <dbReference type="Rhea" id="RHEA:16881"/>
        <dbReference type="ChEBI" id="CHEBI:15378"/>
        <dbReference type="ChEBI" id="CHEBI:17359"/>
        <dbReference type="ChEBI" id="CHEBI:18022"/>
        <dbReference type="ChEBI" id="CHEBI:18407"/>
        <dbReference type="ChEBI" id="CHEBI:33542"/>
        <dbReference type="EC" id="2.8.1.1"/>
    </reaction>
</comment>
<dbReference type="InterPro" id="IPR036873">
    <property type="entry name" value="Rhodanese-like_dom_sf"/>
</dbReference>
<dbReference type="HOGENOM" id="CLU_031618_1_7_3"/>
<proteinExistence type="predicted"/>
<sequence>MLNKKVTYKTTKTTMSNSILINPAELADLIKTVPCVIIDTRRSEAYEESHIPDAVNLHNIFTYLATSTPEGIAELKGKFETEFGAAGLSGKETAIIYEQSMNTGFGQSCRGYFLLQYLGYPQIKVLHGGYEAWTLAGMPTSSQAVTPEPKIFPSSEAGASLMMDTADMLAAVKDKSVVKLDVRDIDEWIGESSSPYGKDFCPRKGRIPEAKWIEWYRMMKPTPTGLMLKNKEEVLAECATVGITPETPVALYCFKGARASNTYLALKEAGVKDVKIYFGSWNEWSRDPALPIEEGLPY</sequence>
<feature type="domain" description="Rhodanese" evidence="4">
    <location>
        <begin position="31"/>
        <end position="142"/>
    </location>
</feature>
<dbReference type="InterPro" id="IPR051126">
    <property type="entry name" value="Thiosulfate_sulfurtransferase"/>
</dbReference>
<dbReference type="GO" id="GO:0004792">
    <property type="term" value="F:thiosulfate-cyanide sulfurtransferase activity"/>
    <property type="evidence" value="ECO:0007669"/>
    <property type="project" value="UniProtKB-EC"/>
</dbReference>
<dbReference type="AlphaFoldDB" id="Q10W62"/>
<accession>Q10W62</accession>
<dbReference type="Gene3D" id="3.40.250.10">
    <property type="entry name" value="Rhodanese-like domain"/>
    <property type="match status" value="2"/>
</dbReference>
<dbReference type="STRING" id="203124.Tery_4532"/>
<dbReference type="CDD" id="cd01449">
    <property type="entry name" value="TST_Repeat_2"/>
    <property type="match status" value="1"/>
</dbReference>
<dbReference type="PANTHER" id="PTHR43855:SF1">
    <property type="entry name" value="THIOSULFATE SULFURTRANSFERASE"/>
    <property type="match status" value="1"/>
</dbReference>
<evidence type="ECO:0000313" key="5">
    <source>
        <dbReference type="EMBL" id="ABG53512.1"/>
    </source>
</evidence>
<organism evidence="5">
    <name type="scientific">Trichodesmium erythraeum (strain IMS101)</name>
    <dbReference type="NCBI Taxonomy" id="203124"/>
    <lineage>
        <taxon>Bacteria</taxon>
        <taxon>Bacillati</taxon>
        <taxon>Cyanobacteriota</taxon>
        <taxon>Cyanophyceae</taxon>
        <taxon>Oscillatoriophycideae</taxon>
        <taxon>Oscillatoriales</taxon>
        <taxon>Microcoleaceae</taxon>
        <taxon>Trichodesmium</taxon>
    </lineage>
</organism>
<evidence type="ECO:0000259" key="4">
    <source>
        <dbReference type="PROSITE" id="PS50206"/>
    </source>
</evidence>
<evidence type="ECO:0000256" key="1">
    <source>
        <dbReference type="ARBA" id="ARBA00012245"/>
    </source>
</evidence>
<gene>
    <name evidence="5" type="ordered locus">Tery_4532</name>
</gene>
<dbReference type="SMART" id="SM00450">
    <property type="entry name" value="RHOD"/>
    <property type="match status" value="2"/>
</dbReference>
<protein>
    <recommendedName>
        <fullName evidence="1">thiosulfate sulfurtransferase</fullName>
        <ecNumber evidence="1">2.8.1.1</ecNumber>
    </recommendedName>
</protein>
<reference evidence="5" key="1">
    <citation type="submission" date="2006-06" db="EMBL/GenBank/DDBJ databases">
        <title>Complete sequence of Trichodesmium erythraeum IMS101.</title>
        <authorList>
            <consortium name="US DOE Joint Genome Institute"/>
            <person name="Copeland A."/>
            <person name="Lucas S."/>
            <person name="Lapidus A."/>
            <person name="Barry K."/>
            <person name="Detter J.C."/>
            <person name="Glavina del Rio T."/>
            <person name="Hammon N."/>
            <person name="Israni S."/>
            <person name="Dalin E."/>
            <person name="Tice H."/>
            <person name="Pitluck S."/>
            <person name="Kiss H."/>
            <person name="Munk A.C."/>
            <person name="Brettin T."/>
            <person name="Bruce D."/>
            <person name="Han C."/>
            <person name="Tapia R."/>
            <person name="Gilna P."/>
            <person name="Schmutz J."/>
            <person name="Larimer F."/>
            <person name="Land M."/>
            <person name="Hauser L."/>
            <person name="Kyrpides N."/>
            <person name="Kim E."/>
            <person name="Richardson P."/>
        </authorList>
    </citation>
    <scope>NUCLEOTIDE SEQUENCE [LARGE SCALE GENOMIC DNA]</scope>
    <source>
        <strain evidence="5">IMS101</strain>
    </source>
</reference>
<dbReference type="eggNOG" id="COG2897">
    <property type="taxonomic scope" value="Bacteria"/>
</dbReference>